<dbReference type="InterPro" id="IPR018170">
    <property type="entry name" value="Aldo/ket_reductase_CS"/>
</dbReference>
<dbReference type="SUPFAM" id="SSF51430">
    <property type="entry name" value="NAD(P)-linked oxidoreductase"/>
    <property type="match status" value="1"/>
</dbReference>
<protein>
    <recommendedName>
        <fullName evidence="2">NADP-dependent oxidoreductase domain-containing protein</fullName>
    </recommendedName>
</protein>
<keyword evidence="4" id="KW-1185">Reference proteome</keyword>
<gene>
    <name evidence="3" type="ORF">RJ640_024408</name>
</gene>
<feature type="region of interest" description="Disordered" evidence="1">
    <location>
        <begin position="300"/>
        <end position="327"/>
    </location>
</feature>
<dbReference type="AlphaFoldDB" id="A0AA88UCN3"/>
<dbReference type="GO" id="GO:0016491">
    <property type="term" value="F:oxidoreductase activity"/>
    <property type="evidence" value="ECO:0007669"/>
    <property type="project" value="InterPro"/>
</dbReference>
<dbReference type="InterPro" id="IPR023210">
    <property type="entry name" value="NADP_OxRdtase_dom"/>
</dbReference>
<dbReference type="Gene3D" id="3.20.20.100">
    <property type="entry name" value="NADP-dependent oxidoreductase domain"/>
    <property type="match status" value="1"/>
</dbReference>
<feature type="domain" description="NADP-dependent oxidoreductase" evidence="2">
    <location>
        <begin position="74"/>
        <end position="136"/>
    </location>
</feature>
<proteinExistence type="predicted"/>
<organism evidence="3 4">
    <name type="scientific">Escallonia rubra</name>
    <dbReference type="NCBI Taxonomy" id="112253"/>
    <lineage>
        <taxon>Eukaryota</taxon>
        <taxon>Viridiplantae</taxon>
        <taxon>Streptophyta</taxon>
        <taxon>Embryophyta</taxon>
        <taxon>Tracheophyta</taxon>
        <taxon>Spermatophyta</taxon>
        <taxon>Magnoliopsida</taxon>
        <taxon>eudicotyledons</taxon>
        <taxon>Gunneridae</taxon>
        <taxon>Pentapetalae</taxon>
        <taxon>asterids</taxon>
        <taxon>campanulids</taxon>
        <taxon>Escalloniales</taxon>
        <taxon>Escalloniaceae</taxon>
        <taxon>Escallonia</taxon>
    </lineage>
</organism>
<dbReference type="InterPro" id="IPR020471">
    <property type="entry name" value="AKR"/>
</dbReference>
<dbReference type="InterPro" id="IPR036812">
    <property type="entry name" value="NAD(P)_OxRdtase_dom_sf"/>
</dbReference>
<evidence type="ECO:0000256" key="1">
    <source>
        <dbReference type="SAM" id="MobiDB-lite"/>
    </source>
</evidence>
<evidence type="ECO:0000313" key="4">
    <source>
        <dbReference type="Proteomes" id="UP001187471"/>
    </source>
</evidence>
<dbReference type="Pfam" id="PF00248">
    <property type="entry name" value="Aldo_ket_red"/>
    <property type="match status" value="1"/>
</dbReference>
<evidence type="ECO:0000259" key="2">
    <source>
        <dbReference type="Pfam" id="PF00248"/>
    </source>
</evidence>
<dbReference type="PANTHER" id="PTHR11732">
    <property type="entry name" value="ALDO/KETO REDUCTASE"/>
    <property type="match status" value="1"/>
</dbReference>
<dbReference type="Proteomes" id="UP001187471">
    <property type="component" value="Unassembled WGS sequence"/>
</dbReference>
<dbReference type="EMBL" id="JAVXUO010001900">
    <property type="protein sequence ID" value="KAK2978088.1"/>
    <property type="molecule type" value="Genomic_DNA"/>
</dbReference>
<dbReference type="PROSITE" id="PS00063">
    <property type="entry name" value="ALDOKETO_REDUCTASE_3"/>
    <property type="match status" value="1"/>
</dbReference>
<name>A0AA88UCN3_9ASTE</name>
<reference evidence="3" key="1">
    <citation type="submission" date="2022-12" db="EMBL/GenBank/DDBJ databases">
        <title>Draft genome assemblies for two species of Escallonia (Escalloniales).</title>
        <authorList>
            <person name="Chanderbali A."/>
            <person name="Dervinis C."/>
            <person name="Anghel I."/>
            <person name="Soltis D."/>
            <person name="Soltis P."/>
            <person name="Zapata F."/>
        </authorList>
    </citation>
    <scope>NUCLEOTIDE SEQUENCE</scope>
    <source>
        <strain evidence="3">UCBG92.1500</strain>
        <tissue evidence="3">Leaf</tissue>
    </source>
</reference>
<sequence length="327" mass="36092">MLLRDLAIRHPKVITPKCPSQTKDGIIFNRNLFNTPKGTVSADDTLGITGRGGIRRPAGMGFEGTFWGDNRIVKCNVLVDIAKAKGKTTAQVSLRWLYEQGVSIIAKSFNKDRMRENLQIFGWSLTEEDTKRIGEIPHCKGVLVTQIAESNDLVQEINSEVLGSNVSKCASYSTINMTILVVHEFSHPKASNNSFELLIQKYLCSSIYVDNFWLVAAFSVSSSSGPSQAVKIDSSADWDQDLGSNLVVGDHPVVEVFCGLHRYWDLLAHGYSSVFFNCGARDRFLAKRFLLMLQNETKGGTRTEKGDGCHTPTTDSNPEAPTTDPNP</sequence>
<evidence type="ECO:0000313" key="3">
    <source>
        <dbReference type="EMBL" id="KAK2978088.1"/>
    </source>
</evidence>
<comment type="caution">
    <text evidence="3">The sequence shown here is derived from an EMBL/GenBank/DDBJ whole genome shotgun (WGS) entry which is preliminary data.</text>
</comment>
<feature type="compositionally biased region" description="Polar residues" evidence="1">
    <location>
        <begin position="311"/>
        <end position="327"/>
    </location>
</feature>
<accession>A0AA88UCN3</accession>